<dbReference type="PANTHER" id="PTHR36508:SF1">
    <property type="entry name" value="PROTEIN SLYX"/>
    <property type="match status" value="1"/>
</dbReference>
<dbReference type="EMBL" id="CP098827">
    <property type="protein sequence ID" value="XBO70446.1"/>
    <property type="molecule type" value="Genomic_DNA"/>
</dbReference>
<dbReference type="RefSeq" id="WP_181248591.1">
    <property type="nucleotide sequence ID" value="NZ_CP098827.1"/>
</dbReference>
<reference evidence="2" key="1">
    <citation type="submission" date="2022-06" db="EMBL/GenBank/DDBJ databases">
        <title>A novel DMS-producing enzyme.</title>
        <authorList>
            <person name="Zhang Y."/>
        </authorList>
    </citation>
    <scope>NUCLEOTIDE SEQUENCE</scope>
    <source>
        <strain evidence="2">RT37</strain>
    </source>
</reference>
<evidence type="ECO:0000313" key="2">
    <source>
        <dbReference type="EMBL" id="XBO70446.1"/>
    </source>
</evidence>
<sequence>MNSDTPQHESITGIDKSSADLAKRVEELESRLAYQEHWLDSLDATIAGQERRMMELERINRLMQERLRELAASNDRGLGDAPGPEDELPPHY</sequence>
<dbReference type="Pfam" id="PF04102">
    <property type="entry name" value="SlyX"/>
    <property type="match status" value="1"/>
</dbReference>
<accession>A0AAU7KFK2</accession>
<proteinExistence type="predicted"/>
<protein>
    <submittedName>
        <fullName evidence="2">SlyX family protein</fullName>
    </submittedName>
</protein>
<dbReference type="PANTHER" id="PTHR36508">
    <property type="entry name" value="PROTEIN SLYX"/>
    <property type="match status" value="1"/>
</dbReference>
<gene>
    <name evidence="2" type="ORF">NFG58_17830</name>
</gene>
<feature type="compositionally biased region" description="Acidic residues" evidence="1">
    <location>
        <begin position="83"/>
        <end position="92"/>
    </location>
</feature>
<organism evidence="2">
    <name type="scientific">Halomonas sp. RT37</name>
    <dbReference type="NCBI Taxonomy" id="2950872"/>
    <lineage>
        <taxon>Bacteria</taxon>
        <taxon>Pseudomonadati</taxon>
        <taxon>Pseudomonadota</taxon>
        <taxon>Gammaproteobacteria</taxon>
        <taxon>Oceanospirillales</taxon>
        <taxon>Halomonadaceae</taxon>
        <taxon>Halomonas</taxon>
    </lineage>
</organism>
<evidence type="ECO:0000256" key="1">
    <source>
        <dbReference type="SAM" id="MobiDB-lite"/>
    </source>
</evidence>
<dbReference type="Gene3D" id="1.20.5.300">
    <property type="match status" value="1"/>
</dbReference>
<dbReference type="AlphaFoldDB" id="A0AAU7KFK2"/>
<name>A0AAU7KFK2_9GAMM</name>
<dbReference type="InterPro" id="IPR007236">
    <property type="entry name" value="SlyX"/>
</dbReference>
<feature type="region of interest" description="Disordered" evidence="1">
    <location>
        <begin position="71"/>
        <end position="92"/>
    </location>
</feature>